<dbReference type="Pfam" id="PF13291">
    <property type="entry name" value="ACT_4"/>
    <property type="match status" value="1"/>
</dbReference>
<dbReference type="Gene3D" id="3.30.460.10">
    <property type="entry name" value="Beta Polymerase, domain 2"/>
    <property type="match status" value="1"/>
</dbReference>
<dbReference type="PROSITE" id="PS51671">
    <property type="entry name" value="ACT"/>
    <property type="match status" value="1"/>
</dbReference>
<evidence type="ECO:0000256" key="3">
    <source>
        <dbReference type="ARBA" id="ARBA00032407"/>
    </source>
</evidence>
<evidence type="ECO:0000259" key="6">
    <source>
        <dbReference type="PROSITE" id="PS51671"/>
    </source>
</evidence>
<dbReference type="SUPFAM" id="SSF55021">
    <property type="entry name" value="ACT-like"/>
    <property type="match status" value="1"/>
</dbReference>
<dbReference type="SUPFAM" id="SSF109604">
    <property type="entry name" value="HD-domain/PDEase-like"/>
    <property type="match status" value="1"/>
</dbReference>
<protein>
    <recommendedName>
        <fullName evidence="1">GTP pyrophosphokinase</fullName>
    </recommendedName>
    <alternativeName>
        <fullName evidence="3">(p)ppGpp synthase</fullName>
    </alternativeName>
    <alternativeName>
        <fullName evidence="2">ATP:GTP 3'-pyrophosphotransferase</fullName>
    </alternativeName>
    <alternativeName>
        <fullName evidence="4">ppGpp synthase I</fullName>
    </alternativeName>
</protein>
<organism evidence="8 9">
    <name type="scientific">Nitrosovibrio tenuis</name>
    <dbReference type="NCBI Taxonomy" id="1233"/>
    <lineage>
        <taxon>Bacteria</taxon>
        <taxon>Pseudomonadati</taxon>
        <taxon>Pseudomonadota</taxon>
        <taxon>Betaproteobacteria</taxon>
        <taxon>Nitrosomonadales</taxon>
        <taxon>Nitrosomonadaceae</taxon>
        <taxon>Nitrosovibrio</taxon>
    </lineage>
</organism>
<dbReference type="PANTHER" id="PTHR21262:SF31">
    <property type="entry name" value="GTP PYROPHOSPHOKINASE"/>
    <property type="match status" value="1"/>
</dbReference>
<evidence type="ECO:0000256" key="1">
    <source>
        <dbReference type="ARBA" id="ARBA00019852"/>
    </source>
</evidence>
<dbReference type="GO" id="GO:0005886">
    <property type="term" value="C:plasma membrane"/>
    <property type="evidence" value="ECO:0007669"/>
    <property type="project" value="TreeGrafter"/>
</dbReference>
<sequence>MNERSYPYSEAPAVVSSPISPAAQSKQGGPSWLEILTPIFSPGEVEVFAQALDFCLPLYAGEHLPTGEPIAQHVHGVVSILASLRVDIDTLLAGVLCVVPDYMDEYKEALRGSFNPTVAHLVEGVARMGRIQTMSARGGGAVGDRAQVEALRKMLLGMAEDIRVVVIALAERVQTMRYIAGNGIAERAEIAHETLDIFAPLANRLGLWRIKWELEDFSFRIIEPQRYKKIAELLEETRLSREHYVASLVDILQCELQRTGIKAEVTGRPKHIYSIHKKMTRKDKEFKEIHDTRAVRILVDEVKDCYAALGVVHNLWMPIPKEFDDYIAKPKGNDYRSLHTTVTGPEGKVVEVQIRTHEMHQHSEMGFAAHWRYKEGAKRDARYEEKIAWLRQILEWKSDIDDAGELAEHFKTALFEESVYVLTPQGTVIALPKGSTPVDFAYHVHTDLGHHCRGAKVDDVMVPLDYTLSNAQRVEIISTRQGGPSRDWLNPALGYLKSRHARSKVRQWFARQEREQLLAQGRALVSKELQRHGMTALGLEKLAGKFGFTTLDAFLSAVGRGDINNRQLEAFLRGETEPSAQAAALPAERKSVAPPGDEGGILIVGVDKLLTGLAKCCKPAPPDPIIGFITRGRGVTVHRQGCASLARLDEEGAERLIAADWGLSKEGRYSVDIEIEALDRQGLLRDISNTLAREKIDVTATRTRSRDVTASLQFTLKIADLAQLQRVLGLIQNIPGIRSASRK</sequence>
<dbReference type="InterPro" id="IPR045865">
    <property type="entry name" value="ACT-like_dom_sf"/>
</dbReference>
<dbReference type="InterPro" id="IPR002912">
    <property type="entry name" value="ACT_dom"/>
</dbReference>
<keyword evidence="8" id="KW-0808">Transferase</keyword>
<feature type="domain" description="TGS" evidence="7">
    <location>
        <begin position="415"/>
        <end position="478"/>
    </location>
</feature>
<dbReference type="Proteomes" id="UP000198620">
    <property type="component" value="Unassembled WGS sequence"/>
</dbReference>
<dbReference type="GO" id="GO:0016301">
    <property type="term" value="F:kinase activity"/>
    <property type="evidence" value="ECO:0007669"/>
    <property type="project" value="UniProtKB-KW"/>
</dbReference>
<dbReference type="Gene3D" id="1.10.3210.10">
    <property type="entry name" value="Hypothetical protein af1432"/>
    <property type="match status" value="1"/>
</dbReference>
<reference evidence="8 9" key="1">
    <citation type="submission" date="2016-10" db="EMBL/GenBank/DDBJ databases">
        <authorList>
            <person name="de Groot N.N."/>
        </authorList>
    </citation>
    <scope>NUCLEOTIDE SEQUENCE [LARGE SCALE GENOMIC DNA]</scope>
    <source>
        <strain evidence="8 9">Nv1</strain>
    </source>
</reference>
<comment type="similarity">
    <text evidence="5">Belongs to the relA/spoT family.</text>
</comment>
<feature type="domain" description="ACT" evidence="6">
    <location>
        <begin position="672"/>
        <end position="743"/>
    </location>
</feature>
<comment type="function">
    <text evidence="5">In eubacteria ppGpp (guanosine 3'-diphosphate 5'-diphosphate) is a mediator of the stringent response that coordinates a variety of cellular activities in response to changes in nutritional abundance.</text>
</comment>
<dbReference type="FunFam" id="3.30.460.10:FF:000001">
    <property type="entry name" value="GTP pyrophosphokinase RelA"/>
    <property type="match status" value="1"/>
</dbReference>
<dbReference type="GO" id="GO:0015969">
    <property type="term" value="P:guanosine tetraphosphate metabolic process"/>
    <property type="evidence" value="ECO:0007669"/>
    <property type="project" value="InterPro"/>
</dbReference>
<evidence type="ECO:0000256" key="5">
    <source>
        <dbReference type="RuleBase" id="RU003847"/>
    </source>
</evidence>
<dbReference type="InterPro" id="IPR004095">
    <property type="entry name" value="TGS"/>
</dbReference>
<dbReference type="InterPro" id="IPR012675">
    <property type="entry name" value="Beta-grasp_dom_sf"/>
</dbReference>
<dbReference type="GO" id="GO:0008728">
    <property type="term" value="F:GTP diphosphokinase activity"/>
    <property type="evidence" value="ECO:0007669"/>
    <property type="project" value="TreeGrafter"/>
</dbReference>
<dbReference type="Pfam" id="PF13328">
    <property type="entry name" value="HD_4"/>
    <property type="match status" value="1"/>
</dbReference>
<dbReference type="CDD" id="cd01668">
    <property type="entry name" value="TGS_RSH"/>
    <property type="match status" value="1"/>
</dbReference>
<dbReference type="Pfam" id="PF04607">
    <property type="entry name" value="RelA_SpoT"/>
    <property type="match status" value="1"/>
</dbReference>
<dbReference type="CDD" id="cd05399">
    <property type="entry name" value="NT_Rel-Spo_like"/>
    <property type="match status" value="1"/>
</dbReference>
<gene>
    <name evidence="8" type="ORF">SAMN05216387_101125</name>
</gene>
<dbReference type="InterPro" id="IPR004811">
    <property type="entry name" value="RelA/Spo_fam"/>
</dbReference>
<dbReference type="NCBIfam" id="TIGR00691">
    <property type="entry name" value="spoT_relA"/>
    <property type="match status" value="1"/>
</dbReference>
<dbReference type="CDD" id="cd04876">
    <property type="entry name" value="ACT_RelA-SpoT"/>
    <property type="match status" value="1"/>
</dbReference>
<dbReference type="GO" id="GO:0008893">
    <property type="term" value="F:guanosine-3',5'-bis(diphosphate) 3'-diphosphatase activity"/>
    <property type="evidence" value="ECO:0007669"/>
    <property type="project" value="TreeGrafter"/>
</dbReference>
<dbReference type="STRING" id="1233.SAMN05216387_101125"/>
<dbReference type="InterPro" id="IPR043519">
    <property type="entry name" value="NT_sf"/>
</dbReference>
<evidence type="ECO:0000259" key="7">
    <source>
        <dbReference type="PROSITE" id="PS51880"/>
    </source>
</evidence>
<name>A0A1H7G0U2_9PROT</name>
<dbReference type="PROSITE" id="PS51880">
    <property type="entry name" value="TGS"/>
    <property type="match status" value="1"/>
</dbReference>
<keyword evidence="8" id="KW-0418">Kinase</keyword>
<dbReference type="GO" id="GO:0042594">
    <property type="term" value="P:response to starvation"/>
    <property type="evidence" value="ECO:0007669"/>
    <property type="project" value="TreeGrafter"/>
</dbReference>
<dbReference type="SUPFAM" id="SSF81301">
    <property type="entry name" value="Nucleotidyltransferase"/>
    <property type="match status" value="1"/>
</dbReference>
<dbReference type="OrthoDB" id="9805041at2"/>
<dbReference type="EMBL" id="FOBH01000001">
    <property type="protein sequence ID" value="SEK31147.1"/>
    <property type="molecule type" value="Genomic_DNA"/>
</dbReference>
<dbReference type="InterPro" id="IPR012676">
    <property type="entry name" value="TGS-like"/>
</dbReference>
<dbReference type="FunFam" id="3.10.20.30:FF:000002">
    <property type="entry name" value="GTP pyrophosphokinase (RelA/SpoT)"/>
    <property type="match status" value="1"/>
</dbReference>
<dbReference type="PANTHER" id="PTHR21262">
    <property type="entry name" value="GUANOSINE-3',5'-BIS DIPHOSPHATE 3'-PYROPHOSPHOHYDROLASE"/>
    <property type="match status" value="1"/>
</dbReference>
<dbReference type="InterPro" id="IPR033655">
    <property type="entry name" value="TGS_RelA/SpoT"/>
</dbReference>
<dbReference type="InterPro" id="IPR045600">
    <property type="entry name" value="RelA/SpoT_AH_RIS"/>
</dbReference>
<evidence type="ECO:0000313" key="8">
    <source>
        <dbReference type="EMBL" id="SEK31147.1"/>
    </source>
</evidence>
<dbReference type="SMART" id="SM00954">
    <property type="entry name" value="RelA_SpoT"/>
    <property type="match status" value="1"/>
</dbReference>
<dbReference type="RefSeq" id="WP_090825830.1">
    <property type="nucleotide sequence ID" value="NZ_FOBH01000001.1"/>
</dbReference>
<dbReference type="Pfam" id="PF02824">
    <property type="entry name" value="TGS"/>
    <property type="match status" value="1"/>
</dbReference>
<dbReference type="InterPro" id="IPR007685">
    <property type="entry name" value="RelA_SpoT"/>
</dbReference>
<evidence type="ECO:0000256" key="4">
    <source>
        <dbReference type="ARBA" id="ARBA00033308"/>
    </source>
</evidence>
<dbReference type="Gene3D" id="3.10.20.30">
    <property type="match status" value="1"/>
</dbReference>
<evidence type="ECO:0000256" key="2">
    <source>
        <dbReference type="ARBA" id="ARBA00029754"/>
    </source>
</evidence>
<dbReference type="SUPFAM" id="SSF81271">
    <property type="entry name" value="TGS-like"/>
    <property type="match status" value="1"/>
</dbReference>
<dbReference type="GO" id="GO:0015949">
    <property type="term" value="P:nucleobase-containing small molecule interconversion"/>
    <property type="evidence" value="ECO:0007669"/>
    <property type="project" value="UniProtKB-ARBA"/>
</dbReference>
<accession>A0A1H7G0U2</accession>
<dbReference type="AlphaFoldDB" id="A0A1H7G0U2"/>
<keyword evidence="9" id="KW-1185">Reference proteome</keyword>
<dbReference type="Gene3D" id="3.30.70.260">
    <property type="match status" value="1"/>
</dbReference>
<dbReference type="Pfam" id="PF19296">
    <property type="entry name" value="RelA_AH_RIS"/>
    <property type="match status" value="1"/>
</dbReference>
<evidence type="ECO:0000313" key="9">
    <source>
        <dbReference type="Proteomes" id="UP000198620"/>
    </source>
</evidence>
<proteinExistence type="inferred from homology"/>